<evidence type="ECO:0000256" key="2">
    <source>
        <dbReference type="ARBA" id="ARBA00009142"/>
    </source>
</evidence>
<comment type="caution">
    <text evidence="9">The sequence shown here is derived from an EMBL/GenBank/DDBJ whole genome shotgun (WGS) entry which is preliminary data.</text>
</comment>
<evidence type="ECO:0000256" key="1">
    <source>
        <dbReference type="ARBA" id="ARBA00004651"/>
    </source>
</evidence>
<dbReference type="PANTHER" id="PTHR30269:SF37">
    <property type="entry name" value="MEMBRANE TRANSPORTER PROTEIN"/>
    <property type="match status" value="1"/>
</dbReference>
<evidence type="ECO:0000313" key="10">
    <source>
        <dbReference type="Proteomes" id="UP000244446"/>
    </source>
</evidence>
<dbReference type="Pfam" id="PF01925">
    <property type="entry name" value="TauE"/>
    <property type="match status" value="1"/>
</dbReference>
<feature type="transmembrane region" description="Helical" evidence="8">
    <location>
        <begin position="39"/>
        <end position="68"/>
    </location>
</feature>
<dbReference type="Proteomes" id="UP000244446">
    <property type="component" value="Unassembled WGS sequence"/>
</dbReference>
<reference evidence="9 10" key="1">
    <citation type="submission" date="2018-04" db="EMBL/GenBank/DDBJ databases">
        <title>Pelagivirga bohaiensis gen. nov., sp. nov., a bacterium isolated from the Bohai Sea.</title>
        <authorList>
            <person name="Ji X."/>
        </authorList>
    </citation>
    <scope>NUCLEOTIDE SEQUENCE [LARGE SCALE GENOMIC DNA]</scope>
    <source>
        <strain evidence="9 10">BH-SD19</strain>
    </source>
</reference>
<keyword evidence="6 8" id="KW-1133">Transmembrane helix</keyword>
<keyword evidence="4 8" id="KW-1003">Cell membrane</keyword>
<dbReference type="AlphaFoldDB" id="A0A2T7G5U6"/>
<evidence type="ECO:0000313" key="9">
    <source>
        <dbReference type="EMBL" id="PVA09793.1"/>
    </source>
</evidence>
<dbReference type="GO" id="GO:0005886">
    <property type="term" value="C:plasma membrane"/>
    <property type="evidence" value="ECO:0007669"/>
    <property type="project" value="UniProtKB-SubCell"/>
</dbReference>
<evidence type="ECO:0000256" key="5">
    <source>
        <dbReference type="ARBA" id="ARBA00022692"/>
    </source>
</evidence>
<keyword evidence="10" id="KW-1185">Reference proteome</keyword>
<keyword evidence="5 8" id="KW-0812">Transmembrane</keyword>
<evidence type="ECO:0000256" key="7">
    <source>
        <dbReference type="ARBA" id="ARBA00023136"/>
    </source>
</evidence>
<feature type="transmembrane region" description="Helical" evidence="8">
    <location>
        <begin position="131"/>
        <end position="164"/>
    </location>
</feature>
<feature type="transmembrane region" description="Helical" evidence="8">
    <location>
        <begin position="80"/>
        <end position="98"/>
    </location>
</feature>
<feature type="transmembrane region" description="Helical" evidence="8">
    <location>
        <begin position="6"/>
        <end position="27"/>
    </location>
</feature>
<feature type="transmembrane region" description="Helical" evidence="8">
    <location>
        <begin position="229"/>
        <end position="249"/>
    </location>
</feature>
<comment type="similarity">
    <text evidence="2 8">Belongs to the 4-toluene sulfonate uptake permease (TSUP) (TC 2.A.102) family.</text>
</comment>
<accession>A0A2T7G5U6</accession>
<evidence type="ECO:0000256" key="3">
    <source>
        <dbReference type="ARBA" id="ARBA00022448"/>
    </source>
</evidence>
<comment type="subcellular location">
    <subcellularLocation>
        <location evidence="1 8">Cell membrane</location>
        <topology evidence="1 8">Multi-pass membrane protein</topology>
    </subcellularLocation>
</comment>
<proteinExistence type="inferred from homology"/>
<dbReference type="RefSeq" id="WP_108692416.1">
    <property type="nucleotide sequence ID" value="NZ_QCYH01000006.1"/>
</dbReference>
<feature type="transmembrane region" description="Helical" evidence="8">
    <location>
        <begin position="176"/>
        <end position="195"/>
    </location>
</feature>
<feature type="transmembrane region" description="Helical" evidence="8">
    <location>
        <begin position="105"/>
        <end position="125"/>
    </location>
</feature>
<dbReference type="EMBL" id="QCYH01000006">
    <property type="protein sequence ID" value="PVA09793.1"/>
    <property type="molecule type" value="Genomic_DNA"/>
</dbReference>
<protein>
    <recommendedName>
        <fullName evidence="8">Probable membrane transporter protein</fullName>
    </recommendedName>
</protein>
<name>A0A2T7G5U6_9RHOB</name>
<evidence type="ECO:0000256" key="4">
    <source>
        <dbReference type="ARBA" id="ARBA00022475"/>
    </source>
</evidence>
<evidence type="ECO:0000256" key="6">
    <source>
        <dbReference type="ARBA" id="ARBA00022989"/>
    </source>
</evidence>
<gene>
    <name evidence="9" type="ORF">DC366_11775</name>
</gene>
<feature type="transmembrane region" description="Helical" evidence="8">
    <location>
        <begin position="201"/>
        <end position="222"/>
    </location>
</feature>
<dbReference type="InterPro" id="IPR002781">
    <property type="entry name" value="TM_pro_TauE-like"/>
</dbReference>
<keyword evidence="7 8" id="KW-0472">Membrane</keyword>
<evidence type="ECO:0000256" key="8">
    <source>
        <dbReference type="RuleBase" id="RU363041"/>
    </source>
</evidence>
<sequence>MPDAALAALALPGFWWLALTIAVAGVVRGFSGFGSALIFVPVAGIFLPPVHVIAIIALVEVASIAALVPRAWGQADRRQVGLLVLAALPTIPLGLIVMDALDATLVRWVVAGFAGGTLAALVLGWRFSASVGVGITLAIGAAAGFMGGMTGLTGPVVVLFYLAARQSARTVRANTILFLGALDLAIVVNLGLRGFDDFSILWLGAILAVPYFIAMMVGQALFHPEHERLYRRAALGVIALSVLVGLPVWT</sequence>
<keyword evidence="3" id="KW-0813">Transport</keyword>
<dbReference type="OrthoDB" id="9795324at2"/>
<organism evidence="9 10">
    <name type="scientific">Pelagivirga sediminicola</name>
    <dbReference type="NCBI Taxonomy" id="2170575"/>
    <lineage>
        <taxon>Bacteria</taxon>
        <taxon>Pseudomonadati</taxon>
        <taxon>Pseudomonadota</taxon>
        <taxon>Alphaproteobacteria</taxon>
        <taxon>Rhodobacterales</taxon>
        <taxon>Paracoccaceae</taxon>
        <taxon>Pelagivirga</taxon>
    </lineage>
</organism>
<dbReference type="InterPro" id="IPR052017">
    <property type="entry name" value="TSUP"/>
</dbReference>
<dbReference type="PANTHER" id="PTHR30269">
    <property type="entry name" value="TRANSMEMBRANE PROTEIN YFCA"/>
    <property type="match status" value="1"/>
</dbReference>